<keyword evidence="6 7" id="KW-0998">Cell outer membrane</keyword>
<evidence type="ECO:0000313" key="10">
    <source>
        <dbReference type="Proteomes" id="UP001589828"/>
    </source>
</evidence>
<dbReference type="NCBIfam" id="TIGR04056">
    <property type="entry name" value="OMP_RagA_SusC"/>
    <property type="match status" value="1"/>
</dbReference>
<sequence length="1092" mass="118764">MNKKINPNLLSRFFLIPVLFLLVLLKPFISNASAKNILYNAATQITGTVTDETNLPLPGVSVRIKGSDKGTATNTNGKYTISAEEGAVLLFNFIGYEQTEVTVGSSSTINVKMKPKSNMLNEVVAIGYQTIRKSDVTGSIASVKASDLNLSAPSLGQALAGKVSGVQVSQTSGAPYTSTKIRVRGIGSFNASSDPLYVIDGYPAGNDIFINPDDVESIDILKDAASAAIYGSRASGGVVLITTKKGKEGKGRFEYDVQTGVDQLAHKVKLLNADQAALLVIDGRNNAYHDLWVNSGHTWNDAMYSDPNTTRVANVGNTGSVSIPDGLYNFASQTPIKQSVNTDWQDELYHNVIFQKHTLSFSGASNGIRYYVSGSYQNNPGIIVSTGQQRYNFRTNVDGDVSKRIHIGANISYTQNTNQETQEGRFDHGPILGALIYMPYLPAYNADGSLQTNVEAAGSTQYGYQGIENPVALAERVKINRKGYRSTYNANVTYNILPGFDFKTNLGTQQYTEKYDYYYPTTLSSGTFAPGSQQSILAANAQASNLITLDRLAEFTLNYKKDFGKHHFDALAGYTAQRTTNDYISVKANGFQNDNIPEISNRGALAANFSLNSAYKNAYTLLSYLGRANYNYAGKYFLTASFRADGSSRFGPANKYGYFPSVAAGWNLSDESFYHNFLGDQSTVKIRASWGKSGNFNIGNYNIQQTLASPTGVVLDGNSAVTATYPGGIKDNTLSWETTSQYNFGTDIGLFNGRLQIIANYYLSYSYNLLYNQPISAISGSTTILTNLRDSKIRNTGFDLQLDGKIINTKDFTFGASGNISLNRNKVVKLPANNTLIINGAERSYLTSITTQGQPIGMFYGLQVGGIINASNLGKTAPSASQTNPAKIGDLWFVDTNKDGVVNDADKTIIGSPYAKFTYGFALNSTYKRFDFGASFNGSYGNQILDGQDYYLYNGEGSGNQYANVAQRYRNEADPGDGSFYRASRAGTQSNSTRLSTFYLQSGSYLRCTNLTLGYTLPNFLQQTLGLSKARVFASVVNAFTITKYKGYNPDVDYNYSGAASNSTQPPNLAPGIDYGTYPLVRSYNLGVNVTF</sequence>
<dbReference type="Pfam" id="PF13715">
    <property type="entry name" value="CarbopepD_reg_2"/>
    <property type="match status" value="1"/>
</dbReference>
<dbReference type="Gene3D" id="2.60.40.1120">
    <property type="entry name" value="Carboxypeptidase-like, regulatory domain"/>
    <property type="match status" value="1"/>
</dbReference>
<evidence type="ECO:0000256" key="7">
    <source>
        <dbReference type="PROSITE-ProRule" id="PRU01360"/>
    </source>
</evidence>
<dbReference type="EMBL" id="JBHLTS010000067">
    <property type="protein sequence ID" value="MFC0516791.1"/>
    <property type="molecule type" value="Genomic_DNA"/>
</dbReference>
<comment type="subcellular location">
    <subcellularLocation>
        <location evidence="1 7">Cell outer membrane</location>
        <topology evidence="1 7">Multi-pass membrane protein</topology>
    </subcellularLocation>
</comment>
<reference evidence="9 10" key="1">
    <citation type="submission" date="2024-09" db="EMBL/GenBank/DDBJ databases">
        <authorList>
            <person name="Sun Q."/>
            <person name="Mori K."/>
        </authorList>
    </citation>
    <scope>NUCLEOTIDE SEQUENCE [LARGE SCALE GENOMIC DNA]</scope>
    <source>
        <strain evidence="9 10">NCAIM B.02415</strain>
    </source>
</reference>
<evidence type="ECO:0000256" key="1">
    <source>
        <dbReference type="ARBA" id="ARBA00004571"/>
    </source>
</evidence>
<dbReference type="PROSITE" id="PS52016">
    <property type="entry name" value="TONB_DEPENDENT_REC_3"/>
    <property type="match status" value="1"/>
</dbReference>
<evidence type="ECO:0000259" key="8">
    <source>
        <dbReference type="Pfam" id="PF07715"/>
    </source>
</evidence>
<dbReference type="InterPro" id="IPR039426">
    <property type="entry name" value="TonB-dep_rcpt-like"/>
</dbReference>
<keyword evidence="4 7" id="KW-0812">Transmembrane</keyword>
<dbReference type="Proteomes" id="UP001589828">
    <property type="component" value="Unassembled WGS sequence"/>
</dbReference>
<evidence type="ECO:0000256" key="5">
    <source>
        <dbReference type="ARBA" id="ARBA00023136"/>
    </source>
</evidence>
<evidence type="ECO:0000256" key="4">
    <source>
        <dbReference type="ARBA" id="ARBA00022692"/>
    </source>
</evidence>
<evidence type="ECO:0000313" key="9">
    <source>
        <dbReference type="EMBL" id="MFC0516791.1"/>
    </source>
</evidence>
<dbReference type="NCBIfam" id="TIGR04057">
    <property type="entry name" value="SusC_RagA_signa"/>
    <property type="match status" value="1"/>
</dbReference>
<keyword evidence="10" id="KW-1185">Reference proteome</keyword>
<dbReference type="SUPFAM" id="SSF49464">
    <property type="entry name" value="Carboxypeptidase regulatory domain-like"/>
    <property type="match status" value="1"/>
</dbReference>
<dbReference type="InterPro" id="IPR023996">
    <property type="entry name" value="TonB-dep_OMP_SusC/RagA"/>
</dbReference>
<proteinExistence type="inferred from homology"/>
<evidence type="ECO:0000256" key="3">
    <source>
        <dbReference type="ARBA" id="ARBA00022452"/>
    </source>
</evidence>
<dbReference type="RefSeq" id="WP_377024563.1">
    <property type="nucleotide sequence ID" value="NZ_JBHLTS010000067.1"/>
</dbReference>
<dbReference type="InterPro" id="IPR012910">
    <property type="entry name" value="Plug_dom"/>
</dbReference>
<accession>A0ABV6LBE3</accession>
<comment type="similarity">
    <text evidence="7">Belongs to the TonB-dependent receptor family.</text>
</comment>
<dbReference type="InterPro" id="IPR008969">
    <property type="entry name" value="CarboxyPept-like_regulatory"/>
</dbReference>
<dbReference type="SUPFAM" id="SSF56935">
    <property type="entry name" value="Porins"/>
    <property type="match status" value="1"/>
</dbReference>
<comment type="caution">
    <text evidence="9">The sequence shown here is derived from an EMBL/GenBank/DDBJ whole genome shotgun (WGS) entry which is preliminary data.</text>
</comment>
<evidence type="ECO:0000256" key="6">
    <source>
        <dbReference type="ARBA" id="ARBA00023237"/>
    </source>
</evidence>
<name>A0ABV6LBE3_9SPHI</name>
<keyword evidence="2 7" id="KW-0813">Transport</keyword>
<organism evidence="9 10">
    <name type="scientific">Mucilaginibacter angelicae</name>
    <dbReference type="NCBI Taxonomy" id="869718"/>
    <lineage>
        <taxon>Bacteria</taxon>
        <taxon>Pseudomonadati</taxon>
        <taxon>Bacteroidota</taxon>
        <taxon>Sphingobacteriia</taxon>
        <taxon>Sphingobacteriales</taxon>
        <taxon>Sphingobacteriaceae</taxon>
        <taxon>Mucilaginibacter</taxon>
    </lineage>
</organism>
<dbReference type="InterPro" id="IPR036942">
    <property type="entry name" value="Beta-barrel_TonB_sf"/>
</dbReference>
<gene>
    <name evidence="9" type="ORF">ACFFGT_21470</name>
</gene>
<dbReference type="InterPro" id="IPR023997">
    <property type="entry name" value="TonB-dep_OMP_SusC/RagA_CS"/>
</dbReference>
<dbReference type="InterPro" id="IPR037066">
    <property type="entry name" value="Plug_dom_sf"/>
</dbReference>
<dbReference type="Gene3D" id="2.170.130.10">
    <property type="entry name" value="TonB-dependent receptor, plug domain"/>
    <property type="match status" value="1"/>
</dbReference>
<keyword evidence="5 7" id="KW-0472">Membrane</keyword>
<dbReference type="Pfam" id="PF07715">
    <property type="entry name" value="Plug"/>
    <property type="match status" value="1"/>
</dbReference>
<dbReference type="Gene3D" id="2.40.170.20">
    <property type="entry name" value="TonB-dependent receptor, beta-barrel domain"/>
    <property type="match status" value="1"/>
</dbReference>
<protein>
    <submittedName>
        <fullName evidence="9">SusC/RagA family TonB-linked outer membrane protein</fullName>
    </submittedName>
</protein>
<keyword evidence="3 7" id="KW-1134">Transmembrane beta strand</keyword>
<feature type="domain" description="TonB-dependent receptor plug" evidence="8">
    <location>
        <begin position="133"/>
        <end position="238"/>
    </location>
</feature>
<evidence type="ECO:0000256" key="2">
    <source>
        <dbReference type="ARBA" id="ARBA00022448"/>
    </source>
</evidence>